<dbReference type="InterPro" id="IPR015943">
    <property type="entry name" value="WD40/YVTN_repeat-like_dom_sf"/>
</dbReference>
<organism evidence="1 2">
    <name type="scientific">Thermococcus litoralis (strain ATCC 51850 / DSM 5473 / JCM 8560 / NS-C)</name>
    <dbReference type="NCBI Taxonomy" id="523849"/>
    <lineage>
        <taxon>Archaea</taxon>
        <taxon>Methanobacteriati</taxon>
        <taxon>Methanobacteriota</taxon>
        <taxon>Thermococci</taxon>
        <taxon>Thermococcales</taxon>
        <taxon>Thermococcaceae</taxon>
        <taxon>Thermococcus</taxon>
    </lineage>
</organism>
<accession>H3ZJR6</accession>
<dbReference type="Gene3D" id="2.130.10.10">
    <property type="entry name" value="YVTN repeat-like/Quinoprotein amine dehydrogenase"/>
    <property type="match status" value="1"/>
</dbReference>
<proteinExistence type="predicted"/>
<dbReference type="PaxDb" id="523849-OCC_02387"/>
<dbReference type="PROSITE" id="PS51257">
    <property type="entry name" value="PROKAR_LIPOPROTEIN"/>
    <property type="match status" value="1"/>
</dbReference>
<evidence type="ECO:0000313" key="1">
    <source>
        <dbReference type="EMBL" id="EHR78801.1"/>
    </source>
</evidence>
<dbReference type="RefSeq" id="WP_004066178.1">
    <property type="nucleotide sequence ID" value="NC_022084.1"/>
</dbReference>
<dbReference type="EMBL" id="CP006670">
    <property type="protein sequence ID" value="EHR78801.1"/>
    <property type="molecule type" value="Genomic_DNA"/>
</dbReference>
<keyword evidence="2" id="KW-1185">Reference proteome</keyword>
<dbReference type="OrthoDB" id="98274at2157"/>
<dbReference type="AlphaFoldDB" id="H3ZJR6"/>
<name>H3ZJR6_THELN</name>
<dbReference type="SUPFAM" id="SSF101898">
    <property type="entry name" value="NHL repeat"/>
    <property type="match status" value="1"/>
</dbReference>
<dbReference type="Proteomes" id="UP000015502">
    <property type="component" value="Chromosome"/>
</dbReference>
<sequence length="431" mass="47290">MERLSILIFLLLFFLSNVSASSCWIGNYGESFEDVLATSDGRVFAVGSSVLSVNLRGEPLWAITTARRDIKIHRIAFTSEKDLVVAGKGFIAKFSQTGDLLWMKKLNVTDVSVAPTGEIIFVFGNVVAALTPEGQIKWVKKAMKQNQSSLEFSGVTASEDKIFVVGYTFAPGEDYNAWIGTFDFEGNVLWQRAIDLGCDEFADKVEVSNASAVVAGVSGSQHAPWIGEYFVIKLDREGHLIWTHEFLPLNLPEKISESIFWSIKINDVDCNLNGQCLIGGNFVTLLLDESGGLSWAKDFSSNGVALTDSLAISAKNVILAFPVNGSESIGRDVQVVFSEISPKLIPSKFEFQNASLALENASINFVPLIAHGEFLYYNQNCSQLQSSLNTKESFVLSSATPEQTTTSREICGPGFMLLIPLIFLVKRLFKD</sequence>
<dbReference type="PANTHER" id="PTHR42754:SF1">
    <property type="entry name" value="LIPOPROTEIN"/>
    <property type="match status" value="1"/>
</dbReference>
<evidence type="ECO:0000313" key="2">
    <source>
        <dbReference type="Proteomes" id="UP000015502"/>
    </source>
</evidence>
<dbReference type="GeneID" id="16550565"/>
<dbReference type="PANTHER" id="PTHR42754">
    <property type="entry name" value="ENDOGLUCANASE"/>
    <property type="match status" value="1"/>
</dbReference>
<reference evidence="1 2" key="1">
    <citation type="journal article" date="2012" name="J. Bacteriol.">
        <title>Genome sequence of the model hyperthermophilic archaeon Thermococcus litoralis NS-C.</title>
        <authorList>
            <person name="Gardner A.F."/>
            <person name="Kumar S."/>
            <person name="Perler F.B."/>
        </authorList>
    </citation>
    <scope>NUCLEOTIDE SEQUENCE [LARGE SCALE GENOMIC DNA]</scope>
    <source>
        <strain evidence="2">ATCC 51850 / DSM 5473 / JCM 8560 / NS-C</strain>
    </source>
</reference>
<dbReference type="KEGG" id="tlt:OCC_02387"/>
<dbReference type="HOGENOM" id="CLU_679019_0_0_2"/>
<gene>
    <name evidence="1" type="ORF">OCC_02387</name>
</gene>
<dbReference type="STRING" id="523849.OCC_02387"/>
<protein>
    <submittedName>
        <fullName evidence="1">Uncharacterized protein</fullName>
    </submittedName>
</protein>